<dbReference type="InterPro" id="IPR003016">
    <property type="entry name" value="2-oxoA_DH_lipoyl-BS"/>
</dbReference>
<proteinExistence type="predicted"/>
<dbReference type="InterPro" id="IPR011053">
    <property type="entry name" value="Single_hybrid_motif"/>
</dbReference>
<dbReference type="PANTHER" id="PTHR23151">
    <property type="entry name" value="DIHYDROLIPOAMIDE ACETYL/SUCCINYL-TRANSFERASE-RELATED"/>
    <property type="match status" value="1"/>
</dbReference>
<dbReference type="PROSITE" id="PS50968">
    <property type="entry name" value="BIOTINYL_LIPOYL"/>
    <property type="match status" value="1"/>
</dbReference>
<evidence type="ECO:0000259" key="3">
    <source>
        <dbReference type="PROSITE" id="PS50968"/>
    </source>
</evidence>
<dbReference type="PROSITE" id="PS00189">
    <property type="entry name" value="LIPOYL"/>
    <property type="match status" value="1"/>
</dbReference>
<evidence type="ECO:0000313" key="5">
    <source>
        <dbReference type="Proteomes" id="UP001595681"/>
    </source>
</evidence>
<dbReference type="Pfam" id="PF00364">
    <property type="entry name" value="Biotin_lipoyl"/>
    <property type="match status" value="1"/>
</dbReference>
<dbReference type="RefSeq" id="WP_380798278.1">
    <property type="nucleotide sequence ID" value="NZ_JBHRVU010000005.1"/>
</dbReference>
<feature type="domain" description="Lipoyl-binding" evidence="3">
    <location>
        <begin position="2"/>
        <end position="76"/>
    </location>
</feature>
<reference evidence="5" key="1">
    <citation type="journal article" date="2019" name="Int. J. Syst. Evol. Microbiol.">
        <title>The Global Catalogue of Microorganisms (GCM) 10K type strain sequencing project: providing services to taxonomists for standard genome sequencing and annotation.</title>
        <authorList>
            <consortium name="The Broad Institute Genomics Platform"/>
            <consortium name="The Broad Institute Genome Sequencing Center for Infectious Disease"/>
            <person name="Wu L."/>
            <person name="Ma J."/>
        </authorList>
    </citation>
    <scope>NUCLEOTIDE SEQUENCE [LARGE SCALE GENOMIC DNA]</scope>
    <source>
        <strain evidence="5">CCM 7491</strain>
    </source>
</reference>
<dbReference type="EMBL" id="JBHRVU010000005">
    <property type="protein sequence ID" value="MFC3443494.1"/>
    <property type="molecule type" value="Genomic_DNA"/>
</dbReference>
<dbReference type="InterPro" id="IPR045257">
    <property type="entry name" value="E2/Pdx1"/>
</dbReference>
<dbReference type="Proteomes" id="UP001595681">
    <property type="component" value="Unassembled WGS sequence"/>
</dbReference>
<dbReference type="SUPFAM" id="SSF51230">
    <property type="entry name" value="Single hybrid motif"/>
    <property type="match status" value="1"/>
</dbReference>
<dbReference type="CDD" id="cd06849">
    <property type="entry name" value="lipoyl_domain"/>
    <property type="match status" value="1"/>
</dbReference>
<evidence type="ECO:0000256" key="2">
    <source>
        <dbReference type="ARBA" id="ARBA00022823"/>
    </source>
</evidence>
<evidence type="ECO:0000313" key="4">
    <source>
        <dbReference type="EMBL" id="MFC3443494.1"/>
    </source>
</evidence>
<accession>A0ABV7NJ22</accession>
<dbReference type="InterPro" id="IPR000089">
    <property type="entry name" value="Biotin_lipoyl"/>
</dbReference>
<gene>
    <name evidence="4" type="ORF">ACFOKF_20260</name>
</gene>
<keyword evidence="5" id="KW-1185">Reference proteome</keyword>
<dbReference type="PANTHER" id="PTHR23151:SF90">
    <property type="entry name" value="DIHYDROLIPOYLLYSINE-RESIDUE ACETYLTRANSFERASE COMPONENT OF PYRUVATE DEHYDROGENASE COMPLEX, MITOCHONDRIAL-RELATED"/>
    <property type="match status" value="1"/>
</dbReference>
<sequence>MATEIILPKLGFSMNEGLLSEWLVADGGAVTAGEPLFALESDKSTQEVEAPVSGTLKILKPVGETYEVGTVLGEIV</sequence>
<comment type="cofactor">
    <cofactor evidence="1">
        <name>(R)-lipoate</name>
        <dbReference type="ChEBI" id="CHEBI:83088"/>
    </cofactor>
</comment>
<name>A0ABV7NJ22_9SPHN</name>
<evidence type="ECO:0000256" key="1">
    <source>
        <dbReference type="ARBA" id="ARBA00001938"/>
    </source>
</evidence>
<dbReference type="Gene3D" id="2.40.50.100">
    <property type="match status" value="1"/>
</dbReference>
<protein>
    <submittedName>
        <fullName evidence="4">Biotin/lipoyl-containing protein</fullName>
    </submittedName>
</protein>
<comment type="caution">
    <text evidence="4">The sequence shown here is derived from an EMBL/GenBank/DDBJ whole genome shotgun (WGS) entry which is preliminary data.</text>
</comment>
<organism evidence="4 5">
    <name type="scientific">Sphingobium rhizovicinum</name>
    <dbReference type="NCBI Taxonomy" id="432308"/>
    <lineage>
        <taxon>Bacteria</taxon>
        <taxon>Pseudomonadati</taxon>
        <taxon>Pseudomonadota</taxon>
        <taxon>Alphaproteobacteria</taxon>
        <taxon>Sphingomonadales</taxon>
        <taxon>Sphingomonadaceae</taxon>
        <taxon>Sphingobium</taxon>
    </lineage>
</organism>
<keyword evidence="2" id="KW-0450">Lipoyl</keyword>